<keyword evidence="2" id="KW-0274">FAD</keyword>
<dbReference type="GO" id="GO:1903457">
    <property type="term" value="P:lactate catabolic process"/>
    <property type="evidence" value="ECO:0007669"/>
    <property type="project" value="TreeGrafter"/>
</dbReference>
<evidence type="ECO:0000313" key="4">
    <source>
        <dbReference type="EMBL" id="KKM89834.1"/>
    </source>
</evidence>
<dbReference type="InterPro" id="IPR016166">
    <property type="entry name" value="FAD-bd_PCMH"/>
</dbReference>
<reference evidence="4" key="1">
    <citation type="journal article" date="2015" name="Nature">
        <title>Complex archaea that bridge the gap between prokaryotes and eukaryotes.</title>
        <authorList>
            <person name="Spang A."/>
            <person name="Saw J.H."/>
            <person name="Jorgensen S.L."/>
            <person name="Zaremba-Niedzwiedzka K."/>
            <person name="Martijn J."/>
            <person name="Lind A.E."/>
            <person name="van Eijk R."/>
            <person name="Schleper C."/>
            <person name="Guy L."/>
            <person name="Ettema T.J."/>
        </authorList>
    </citation>
    <scope>NUCLEOTIDE SEQUENCE</scope>
</reference>
<dbReference type="PANTHER" id="PTHR11748">
    <property type="entry name" value="D-LACTATE DEHYDROGENASE"/>
    <property type="match status" value="1"/>
</dbReference>
<dbReference type="InterPro" id="IPR016169">
    <property type="entry name" value="FAD-bd_PCMH_sub2"/>
</dbReference>
<proteinExistence type="predicted"/>
<gene>
    <name evidence="4" type="ORF">LCGC14_1244690</name>
</gene>
<accession>A0A0F9L4U9</accession>
<dbReference type="AlphaFoldDB" id="A0A0F9L4U9"/>
<dbReference type="EMBL" id="LAZR01006759">
    <property type="protein sequence ID" value="KKM89834.1"/>
    <property type="molecule type" value="Genomic_DNA"/>
</dbReference>
<dbReference type="SUPFAM" id="SSF55103">
    <property type="entry name" value="FAD-linked oxidases, C-terminal domain"/>
    <property type="match status" value="1"/>
</dbReference>
<dbReference type="SUPFAM" id="SSF56176">
    <property type="entry name" value="FAD-binding/transporter-associated domain-like"/>
    <property type="match status" value="1"/>
</dbReference>
<comment type="caution">
    <text evidence="4">The sequence shown here is derived from an EMBL/GenBank/DDBJ whole genome shotgun (WGS) entry which is preliminary data.</text>
</comment>
<feature type="domain" description="FAD-binding PCMH-type" evidence="3">
    <location>
        <begin position="35"/>
        <end position="227"/>
    </location>
</feature>
<keyword evidence="1" id="KW-0285">Flavoprotein</keyword>
<dbReference type="PANTHER" id="PTHR11748:SF118">
    <property type="entry name" value="ALKYLDIHYDROXYACETONEPHOSPHATE SYNTHASE (PRECURSOR)"/>
    <property type="match status" value="1"/>
</dbReference>
<sequence>MLEVENVYREIEQVVGSDFISDKDFMKAAYSRNVDPAFPDRWADMIVRPESPEEVSEIVKIANKYKIPIVPRGGGADLVGGSVTEGGILVDITRMDKILEINEKDFYCIVECGITWGELISELHKKGLTTGVLGPGSGFSATIGGGLSNSTAGFGSTKYGLVPDICMGVEVVLPNPQGSIIRTGSAVNKYAKPFCRYGAAPDFTGLFMGDAGTFGIKTKAFLKIYPETPYKAQRYYILSKNDYNKVFELMNKLRREVRDGLHDVLVVPNIVLQLLAGMVENKPAKRPRMKGPMFSILVEAIDKRILDVYLEKVDEVMKEDARPFELQEFDPSSTLSKDWTFNLEYAYHYFNKYISVSPPKISCTTCHKIPISAISEAAKASTTFDIKYKDEFPAQSISLFASVIFLLPNGNCVIVGGFNADNVNDQRDLSMKMWHKKIRNQVRYGGIHYWLGESISQSIVEADAYTPEFIKFFKDVKKTVDPNFLLSPNKFHMYSYDHDIGQHIIKDDE</sequence>
<evidence type="ECO:0000256" key="2">
    <source>
        <dbReference type="ARBA" id="ARBA00022827"/>
    </source>
</evidence>
<evidence type="ECO:0000256" key="1">
    <source>
        <dbReference type="ARBA" id="ARBA00022630"/>
    </source>
</evidence>
<dbReference type="GO" id="GO:0008720">
    <property type="term" value="F:D-lactate dehydrogenase (NAD+) activity"/>
    <property type="evidence" value="ECO:0007669"/>
    <property type="project" value="TreeGrafter"/>
</dbReference>
<protein>
    <recommendedName>
        <fullName evidence="3">FAD-binding PCMH-type domain-containing protein</fullName>
    </recommendedName>
</protein>
<dbReference type="PROSITE" id="PS51387">
    <property type="entry name" value="FAD_PCMH"/>
    <property type="match status" value="1"/>
</dbReference>
<name>A0A0F9L4U9_9ZZZZ</name>
<dbReference type="Gene3D" id="3.30.465.10">
    <property type="match status" value="1"/>
</dbReference>
<dbReference type="InterPro" id="IPR016164">
    <property type="entry name" value="FAD-linked_Oxase-like_C"/>
</dbReference>
<dbReference type="Pfam" id="PF01565">
    <property type="entry name" value="FAD_binding_4"/>
    <property type="match status" value="1"/>
</dbReference>
<organism evidence="4">
    <name type="scientific">marine sediment metagenome</name>
    <dbReference type="NCBI Taxonomy" id="412755"/>
    <lineage>
        <taxon>unclassified sequences</taxon>
        <taxon>metagenomes</taxon>
        <taxon>ecological metagenomes</taxon>
    </lineage>
</organism>
<dbReference type="InterPro" id="IPR006094">
    <property type="entry name" value="Oxid_FAD_bind_N"/>
</dbReference>
<dbReference type="InterPro" id="IPR036318">
    <property type="entry name" value="FAD-bd_PCMH-like_sf"/>
</dbReference>
<dbReference type="GO" id="GO:0004458">
    <property type="term" value="F:D-lactate dehydrogenase (cytochrome) activity"/>
    <property type="evidence" value="ECO:0007669"/>
    <property type="project" value="TreeGrafter"/>
</dbReference>
<dbReference type="GO" id="GO:0071949">
    <property type="term" value="F:FAD binding"/>
    <property type="evidence" value="ECO:0007669"/>
    <property type="project" value="InterPro"/>
</dbReference>
<evidence type="ECO:0000259" key="3">
    <source>
        <dbReference type="PROSITE" id="PS51387"/>
    </source>
</evidence>